<keyword evidence="3" id="KW-1185">Reference proteome</keyword>
<evidence type="ECO:0000313" key="3">
    <source>
        <dbReference type="Proteomes" id="UP001412239"/>
    </source>
</evidence>
<reference evidence="2" key="1">
    <citation type="submission" date="2015-10" db="EMBL/GenBank/DDBJ databases">
        <authorList>
            <person name="Regsiter A."/>
            <person name="william w."/>
        </authorList>
    </citation>
    <scope>NUCLEOTIDE SEQUENCE</scope>
    <source>
        <strain evidence="2">Montdore</strain>
    </source>
</reference>
<feature type="non-terminal residue" evidence="2">
    <location>
        <position position="645"/>
    </location>
</feature>
<dbReference type="AlphaFoldDB" id="A0A292PWC6"/>
<dbReference type="Pfam" id="PF12770">
    <property type="entry name" value="CHAT"/>
    <property type="match status" value="1"/>
</dbReference>
<dbReference type="Gene3D" id="1.25.40.10">
    <property type="entry name" value="Tetratricopeptide repeat domain"/>
    <property type="match status" value="1"/>
</dbReference>
<dbReference type="Proteomes" id="UP001412239">
    <property type="component" value="Unassembled WGS sequence"/>
</dbReference>
<dbReference type="EMBL" id="LN891021">
    <property type="protein sequence ID" value="CUS11434.1"/>
    <property type="molecule type" value="Genomic_DNA"/>
</dbReference>
<organism evidence="2 3">
    <name type="scientific">Tuber aestivum</name>
    <name type="common">summer truffle</name>
    <dbReference type="NCBI Taxonomy" id="59557"/>
    <lineage>
        <taxon>Eukaryota</taxon>
        <taxon>Fungi</taxon>
        <taxon>Dikarya</taxon>
        <taxon>Ascomycota</taxon>
        <taxon>Pezizomycotina</taxon>
        <taxon>Pezizomycetes</taxon>
        <taxon>Pezizales</taxon>
        <taxon>Tuberaceae</taxon>
        <taxon>Tuber</taxon>
    </lineage>
</organism>
<proteinExistence type="predicted"/>
<sequence>PDRAGRHDSLGIKLLARFERIGDLDDLQRAINHNEEALATTPLDHPDRAGRDNSLGIKLLIRFERKNDIGDLRRAIEHSEAGLAATPSDHPDRAAMCIGLGRGLHSRYLCLRFIGDLDRALLLYREAFHCSASPPRVRINAARRVASLLYSDGRFHESSSILEDAVNLMPAVNLQILGRDDQQHIISELSGLASDAASVALQAGRGAYYALNLLELGRGTIMGVAIDSRSGVSDLRIDHPLVYSQFHSLRVEIDSAVHEGCYAGDEASHHRRNRATARRWDAVNEMEAIIVHIRTLPGYGRFLLPPSPEDLMKIAIYGPIVVFNCTTYRSDAVIVTTSAITSLELPKLNHEETAHWMRQVNRKIKDLLIWLWDSAVGPVFDKLEHDGTIVSDGVQGSNLKRVWWIGVGQLSMAPFHAAGDHSPGSTRNTLSRAISTYIPTIKALSYARQKQLQLYDDPRLLIISMAETPGAIDLPGVDAEVKYILDATSGTSVETTVLSHPTPTEVLKKILRHEIVHFACHGVSSLNPSDSHLILFTPDGNGADKLLARDISNIVAQNAYIAYLSGCYSAKNPSINLADEVIHLASAFQLAGFSHTLANMWETDDRASGEVARDFYNLLFRYKGNGDEHHWVAAAFHKAVKTLRD</sequence>
<evidence type="ECO:0000313" key="2">
    <source>
        <dbReference type="EMBL" id="CUS11434.1"/>
    </source>
</evidence>
<protein>
    <recommendedName>
        <fullName evidence="1">CHAT domain-containing protein</fullName>
    </recommendedName>
</protein>
<name>A0A292PWC6_9PEZI</name>
<feature type="domain" description="CHAT" evidence="1">
    <location>
        <begin position="368"/>
        <end position="629"/>
    </location>
</feature>
<gene>
    <name evidence="2" type="ORF">GSTUAT00004451001</name>
</gene>
<dbReference type="InterPro" id="IPR011990">
    <property type="entry name" value="TPR-like_helical_dom_sf"/>
</dbReference>
<evidence type="ECO:0000259" key="1">
    <source>
        <dbReference type="Pfam" id="PF12770"/>
    </source>
</evidence>
<dbReference type="InterPro" id="IPR024983">
    <property type="entry name" value="CHAT_dom"/>
</dbReference>
<feature type="non-terminal residue" evidence="2">
    <location>
        <position position="1"/>
    </location>
</feature>
<accession>A0A292PWC6</accession>